<dbReference type="AlphaFoldDB" id="A0A9W7G831"/>
<feature type="region of interest" description="Disordered" evidence="1">
    <location>
        <begin position="44"/>
        <end position="65"/>
    </location>
</feature>
<keyword evidence="3" id="KW-1185">Reference proteome</keyword>
<gene>
    <name evidence="2" type="ORF">TrCOL_g3411</name>
</gene>
<proteinExistence type="predicted"/>
<dbReference type="Proteomes" id="UP001165065">
    <property type="component" value="Unassembled WGS sequence"/>
</dbReference>
<sequence length="273" mass="29579">MDPGIHKVCVDCAETLPRNAFPKKSFATPTPQCTACRKIANAARMKQRPPAPQRHDSNKNGAGVSRSPNNHGFCTYLDRLFSMACFPTVASLGIFTTAKDVSEAFSAINAARKTISPSKSRFGKMEGNTLCLCIGDGCTPRSAALACFVEGWKCISIDPEMQDKWVEGGAAAGSVKGLTCFKALLSQFMDTPSPDEPPPDSLILLLIHSHARLIGNASIDKIRERYGSPPTCLISIPCCASFGTERDVGRPDDTFDDDCIFSAKRTVMCWKFD</sequence>
<comment type="caution">
    <text evidence="2">The sequence shown here is derived from an EMBL/GenBank/DDBJ whole genome shotgun (WGS) entry which is preliminary data.</text>
</comment>
<dbReference type="OrthoDB" id="9992337at2759"/>
<dbReference type="EMBL" id="BRYA01000097">
    <property type="protein sequence ID" value="GMI39095.1"/>
    <property type="molecule type" value="Genomic_DNA"/>
</dbReference>
<organism evidence="2 3">
    <name type="scientific">Triparma columacea</name>
    <dbReference type="NCBI Taxonomy" id="722753"/>
    <lineage>
        <taxon>Eukaryota</taxon>
        <taxon>Sar</taxon>
        <taxon>Stramenopiles</taxon>
        <taxon>Ochrophyta</taxon>
        <taxon>Bolidophyceae</taxon>
        <taxon>Parmales</taxon>
        <taxon>Triparmaceae</taxon>
        <taxon>Triparma</taxon>
    </lineage>
</organism>
<accession>A0A9W7G831</accession>
<evidence type="ECO:0000313" key="3">
    <source>
        <dbReference type="Proteomes" id="UP001165065"/>
    </source>
</evidence>
<evidence type="ECO:0000256" key="1">
    <source>
        <dbReference type="SAM" id="MobiDB-lite"/>
    </source>
</evidence>
<evidence type="ECO:0000313" key="2">
    <source>
        <dbReference type="EMBL" id="GMI39095.1"/>
    </source>
</evidence>
<name>A0A9W7G831_9STRA</name>
<protein>
    <submittedName>
        <fullName evidence="2">Uncharacterized protein</fullName>
    </submittedName>
</protein>
<reference evidence="3" key="1">
    <citation type="journal article" date="2023" name="Commun. Biol.">
        <title>Genome analysis of Parmales, the sister group of diatoms, reveals the evolutionary specialization of diatoms from phago-mixotrophs to photoautotrophs.</title>
        <authorList>
            <person name="Ban H."/>
            <person name="Sato S."/>
            <person name="Yoshikawa S."/>
            <person name="Yamada K."/>
            <person name="Nakamura Y."/>
            <person name="Ichinomiya M."/>
            <person name="Sato N."/>
            <person name="Blanc-Mathieu R."/>
            <person name="Endo H."/>
            <person name="Kuwata A."/>
            <person name="Ogata H."/>
        </authorList>
    </citation>
    <scope>NUCLEOTIDE SEQUENCE [LARGE SCALE GENOMIC DNA]</scope>
</reference>